<feature type="transmembrane region" description="Helical" evidence="1">
    <location>
        <begin position="43"/>
        <end position="59"/>
    </location>
</feature>
<keyword evidence="1" id="KW-0812">Transmembrane</keyword>
<comment type="caution">
    <text evidence="2">The sequence shown here is derived from an EMBL/GenBank/DDBJ whole genome shotgun (WGS) entry which is preliminary data.</text>
</comment>
<accession>A0ABW0CTY7</accession>
<keyword evidence="1" id="KW-0472">Membrane</keyword>
<reference evidence="3" key="1">
    <citation type="journal article" date="2019" name="Int. J. Syst. Evol. Microbiol.">
        <title>The Global Catalogue of Microorganisms (GCM) 10K type strain sequencing project: providing services to taxonomists for standard genome sequencing and annotation.</title>
        <authorList>
            <consortium name="The Broad Institute Genomics Platform"/>
            <consortium name="The Broad Institute Genome Sequencing Center for Infectious Disease"/>
            <person name="Wu L."/>
            <person name="Ma J."/>
        </authorList>
    </citation>
    <scope>NUCLEOTIDE SEQUENCE [LARGE SCALE GENOMIC DNA]</scope>
    <source>
        <strain evidence="3">KCTC 42586</strain>
    </source>
</reference>
<proteinExistence type="predicted"/>
<feature type="transmembrane region" description="Helical" evidence="1">
    <location>
        <begin position="20"/>
        <end position="38"/>
    </location>
</feature>
<evidence type="ECO:0000256" key="1">
    <source>
        <dbReference type="SAM" id="Phobius"/>
    </source>
</evidence>
<dbReference type="RefSeq" id="WP_380859754.1">
    <property type="nucleotide sequence ID" value="NZ_JBHSKM010000023.1"/>
</dbReference>
<evidence type="ECO:0000313" key="3">
    <source>
        <dbReference type="Proteomes" id="UP001596263"/>
    </source>
</evidence>
<dbReference type="EMBL" id="JBHSKM010000023">
    <property type="protein sequence ID" value="MFC5217930.1"/>
    <property type="molecule type" value="Genomic_DNA"/>
</dbReference>
<dbReference type="Proteomes" id="UP001596263">
    <property type="component" value="Unassembled WGS sequence"/>
</dbReference>
<evidence type="ECO:0000313" key="2">
    <source>
        <dbReference type="EMBL" id="MFC5217930.1"/>
    </source>
</evidence>
<sequence>MLLLQVSKALFELLLGIQAQTRLGAVGVVLLLAVGVGVRARRVGLAVGAAVMFALLMIQA</sequence>
<keyword evidence="3" id="KW-1185">Reference proteome</keyword>
<protein>
    <submittedName>
        <fullName evidence="2">Uncharacterized protein</fullName>
    </submittedName>
</protein>
<name>A0ABW0CTY7_STRCD</name>
<gene>
    <name evidence="2" type="ORF">ACFPQ9_29260</name>
</gene>
<keyword evidence="1" id="KW-1133">Transmembrane helix</keyword>
<organism evidence="2 3">
    <name type="scientific">Streptomyces coerulescens</name>
    <dbReference type="NCBI Taxonomy" id="29304"/>
    <lineage>
        <taxon>Bacteria</taxon>
        <taxon>Bacillati</taxon>
        <taxon>Actinomycetota</taxon>
        <taxon>Actinomycetes</taxon>
        <taxon>Kitasatosporales</taxon>
        <taxon>Streptomycetaceae</taxon>
        <taxon>Streptomyces</taxon>
    </lineage>
</organism>